<name>A0A1I9G5P8_BRUMA</name>
<reference evidence="2" key="2">
    <citation type="submission" date="2012-12" db="EMBL/GenBank/DDBJ databases">
        <authorList>
            <consortium name="WormBase Consortium"/>
            <person name="Ghedin E."/>
            <person name="Paulini M."/>
        </authorList>
    </citation>
    <scope>NUCLEOTIDE SEQUENCE</scope>
    <source>
        <strain evidence="2">FR3</strain>
    </source>
</reference>
<sequence>MVKWLPKPDYSGTCRGARSLADDLITGQGVVSSRAASILRSVETYPLIGRFVFFFFLFIYTIN</sequence>
<keyword evidence="1" id="KW-0472">Membrane</keyword>
<accession>A0A1I9G5P8</accession>
<feature type="transmembrane region" description="Helical" evidence="1">
    <location>
        <begin position="44"/>
        <end position="62"/>
    </location>
</feature>
<dbReference type="AlphaFoldDB" id="A0A1I9G5P8"/>
<evidence type="ECO:0000313" key="2">
    <source>
        <dbReference type="EMBL" id="CDQ01593.1"/>
    </source>
</evidence>
<evidence type="ECO:0000256" key="1">
    <source>
        <dbReference type="SAM" id="Phobius"/>
    </source>
</evidence>
<keyword evidence="1" id="KW-0812">Transmembrane</keyword>
<organism evidence="2">
    <name type="scientific">Brugia malayi</name>
    <name type="common">Filarial nematode worm</name>
    <dbReference type="NCBI Taxonomy" id="6279"/>
    <lineage>
        <taxon>Eukaryota</taxon>
        <taxon>Metazoa</taxon>
        <taxon>Ecdysozoa</taxon>
        <taxon>Nematoda</taxon>
        <taxon>Chromadorea</taxon>
        <taxon>Rhabditida</taxon>
        <taxon>Spirurina</taxon>
        <taxon>Spiruromorpha</taxon>
        <taxon>Filarioidea</taxon>
        <taxon>Onchocercidae</taxon>
        <taxon>Brugia</taxon>
    </lineage>
</organism>
<proteinExistence type="predicted"/>
<gene>
    <name evidence="2" type="primary">Bm936</name>
    <name evidence="2" type="ORF">BM_Bm936</name>
</gene>
<keyword evidence="1" id="KW-1133">Transmembrane helix</keyword>
<dbReference type="EMBL" id="LN861976">
    <property type="protein sequence ID" value="CDQ01593.1"/>
    <property type="molecule type" value="Genomic_DNA"/>
</dbReference>
<protein>
    <submittedName>
        <fullName evidence="2">Bm936</fullName>
    </submittedName>
</protein>
<reference evidence="2" key="1">
    <citation type="journal article" date="2007" name="Science">
        <title>Draft genome of the filarial nematode parasite Brugia malayi.</title>
        <authorList>
            <person name="Ghedin E."/>
            <person name="Wang S."/>
            <person name="Spiro D."/>
            <person name="Caler E."/>
            <person name="Zhao Q."/>
            <person name="Crabtree J."/>
            <person name="Allen J.E."/>
            <person name="Delcher A.L."/>
            <person name="Guiliano D.B."/>
            <person name="Miranda-Saavedra D."/>
            <person name="Angiuoli S.V."/>
            <person name="Creasy T."/>
            <person name="Amedeo P."/>
            <person name="Haas B."/>
            <person name="El-Sayed N.M."/>
            <person name="Wortman J.R."/>
            <person name="Feldblyum T."/>
            <person name="Tallon L."/>
            <person name="Schatz M."/>
            <person name="Shumway M."/>
            <person name="Koo H."/>
            <person name="Salzberg S.L."/>
            <person name="Schobel S."/>
            <person name="Pertea M."/>
            <person name="Pop M."/>
            <person name="White O."/>
            <person name="Barton G.J."/>
            <person name="Carlow C.K."/>
            <person name="Crawford M.J."/>
            <person name="Daub J."/>
            <person name="Dimmic M.W."/>
            <person name="Estes C.F."/>
            <person name="Foster J.M."/>
            <person name="Ganatra M."/>
            <person name="Gregory W.F."/>
            <person name="Johnson N.M."/>
            <person name="Jin J."/>
            <person name="Komuniecki R."/>
            <person name="Korf I."/>
            <person name="Kumar S."/>
            <person name="Laney S."/>
            <person name="Li B.W."/>
            <person name="Li W."/>
            <person name="Lindblom T.H."/>
            <person name="Lustigman S."/>
            <person name="Ma D."/>
            <person name="Maina C.V."/>
            <person name="Martin D.M."/>
            <person name="McCarter J.P."/>
            <person name="McReynolds L."/>
            <person name="Mitreva M."/>
            <person name="Nutman T.B."/>
            <person name="Parkinson J."/>
            <person name="Peregrin-Alvarez J.M."/>
            <person name="Poole C."/>
            <person name="Ren Q."/>
            <person name="Saunders L."/>
            <person name="Sluder A.E."/>
            <person name="Smith K."/>
            <person name="Stanke M."/>
            <person name="Unnasch T.R."/>
            <person name="Ware J."/>
            <person name="Wei A.D."/>
            <person name="Weil G."/>
            <person name="Williams D.J."/>
            <person name="Zhang Y."/>
            <person name="Williams S.A."/>
            <person name="Fraser-Liggett C."/>
            <person name="Slatko B."/>
            <person name="Blaxter M.L."/>
            <person name="Scott A.L."/>
        </authorList>
    </citation>
    <scope>NUCLEOTIDE SEQUENCE</scope>
    <source>
        <strain evidence="2">FR3</strain>
    </source>
</reference>